<comment type="caution">
    <text evidence="1">The sequence shown here is derived from an EMBL/GenBank/DDBJ whole genome shotgun (WGS) entry which is preliminary data.</text>
</comment>
<dbReference type="RefSeq" id="WP_203773322.1">
    <property type="nucleotide sequence ID" value="NZ_BAAAYJ010000031.1"/>
</dbReference>
<gene>
    <name evidence="1" type="ORF">Ani05nite_56670</name>
</gene>
<accession>A0A919JM12</accession>
<sequence length="194" mass="20654">MTRLSTLPSTREQARRALLLIGAPASCRLVADVHGALFDGDLTVAALVALLREEERAHPAGDPTAWRICPALRPDLTAARGQLTLSAWPVEGRVATPPADLLAAIVRIAEFVAMREAAGLAATRLLRRLADEVPGGPEAYAVQHPAALADAARTALAAVPEVPLAAETVQRWAALDERQRLFGVPRVPHQRGRA</sequence>
<keyword evidence="2" id="KW-1185">Reference proteome</keyword>
<evidence type="ECO:0000313" key="2">
    <source>
        <dbReference type="Proteomes" id="UP000647172"/>
    </source>
</evidence>
<protein>
    <submittedName>
        <fullName evidence="1">Uncharacterized protein</fullName>
    </submittedName>
</protein>
<proteinExistence type="predicted"/>
<evidence type="ECO:0000313" key="1">
    <source>
        <dbReference type="EMBL" id="GIE52133.1"/>
    </source>
</evidence>
<dbReference type="AlphaFoldDB" id="A0A919JM12"/>
<organism evidence="1 2">
    <name type="scientific">Actinoplanes nipponensis</name>
    <dbReference type="NCBI Taxonomy" id="135950"/>
    <lineage>
        <taxon>Bacteria</taxon>
        <taxon>Bacillati</taxon>
        <taxon>Actinomycetota</taxon>
        <taxon>Actinomycetes</taxon>
        <taxon>Micromonosporales</taxon>
        <taxon>Micromonosporaceae</taxon>
        <taxon>Actinoplanes</taxon>
    </lineage>
</organism>
<dbReference type="Proteomes" id="UP000647172">
    <property type="component" value="Unassembled WGS sequence"/>
</dbReference>
<dbReference type="EMBL" id="BOMQ01000065">
    <property type="protein sequence ID" value="GIE52133.1"/>
    <property type="molecule type" value="Genomic_DNA"/>
</dbReference>
<name>A0A919JM12_9ACTN</name>
<reference evidence="1" key="1">
    <citation type="submission" date="2021-01" db="EMBL/GenBank/DDBJ databases">
        <title>Whole genome shotgun sequence of Actinoplanes nipponensis NBRC 14063.</title>
        <authorList>
            <person name="Komaki H."/>
            <person name="Tamura T."/>
        </authorList>
    </citation>
    <scope>NUCLEOTIDE SEQUENCE</scope>
    <source>
        <strain evidence="1">NBRC 14063</strain>
    </source>
</reference>